<dbReference type="KEGG" id="aqu:105314828"/>
<dbReference type="PANTHER" id="PTHR31159">
    <property type="entry name" value="COMM DOMAIN-CONTAINING PROTEIN 3"/>
    <property type="match status" value="1"/>
</dbReference>
<evidence type="ECO:0008006" key="3">
    <source>
        <dbReference type="Google" id="ProtNLM"/>
    </source>
</evidence>
<dbReference type="GeneID" id="105314828"/>
<name>A0AAN0IRT9_AMPQE</name>
<dbReference type="EnsemblMetazoa" id="XM_011409213.1">
    <property type="protein sequence ID" value="XP_011407515.1"/>
    <property type="gene ID" value="LOC105314828"/>
</dbReference>
<dbReference type="AlphaFoldDB" id="A0AAN0IRT9"/>
<keyword evidence="2" id="KW-1185">Reference proteome</keyword>
<accession>A0AAN0IRT9</accession>
<reference evidence="2" key="1">
    <citation type="journal article" date="2010" name="Nature">
        <title>The Amphimedon queenslandica genome and the evolution of animal complexity.</title>
        <authorList>
            <person name="Srivastava M."/>
            <person name="Simakov O."/>
            <person name="Chapman J."/>
            <person name="Fahey B."/>
            <person name="Gauthier M.E."/>
            <person name="Mitros T."/>
            <person name="Richards G.S."/>
            <person name="Conaco C."/>
            <person name="Dacre M."/>
            <person name="Hellsten U."/>
            <person name="Larroux C."/>
            <person name="Putnam N.H."/>
            <person name="Stanke M."/>
            <person name="Adamska M."/>
            <person name="Darling A."/>
            <person name="Degnan S.M."/>
            <person name="Oakley T.H."/>
            <person name="Plachetzki D.C."/>
            <person name="Zhai Y."/>
            <person name="Adamski M."/>
            <person name="Calcino A."/>
            <person name="Cummins S.F."/>
            <person name="Goodstein D.M."/>
            <person name="Harris C."/>
            <person name="Jackson D.J."/>
            <person name="Leys S.P."/>
            <person name="Shu S."/>
            <person name="Woodcroft B.J."/>
            <person name="Vervoort M."/>
            <person name="Kosik K.S."/>
            <person name="Manning G."/>
            <person name="Degnan B.M."/>
            <person name="Rokhsar D.S."/>
        </authorList>
    </citation>
    <scope>NUCLEOTIDE SEQUENCE [LARGE SCALE GENOMIC DNA]</scope>
</reference>
<evidence type="ECO:0000313" key="1">
    <source>
        <dbReference type="EnsemblMetazoa" id="XP_011407515.1"/>
    </source>
</evidence>
<dbReference type="GO" id="GO:0006814">
    <property type="term" value="P:sodium ion transport"/>
    <property type="evidence" value="ECO:0007669"/>
    <property type="project" value="InterPro"/>
</dbReference>
<organism evidence="1 2">
    <name type="scientific">Amphimedon queenslandica</name>
    <name type="common">Sponge</name>
    <dbReference type="NCBI Taxonomy" id="400682"/>
    <lineage>
        <taxon>Eukaryota</taxon>
        <taxon>Metazoa</taxon>
        <taxon>Porifera</taxon>
        <taxon>Demospongiae</taxon>
        <taxon>Heteroscleromorpha</taxon>
        <taxon>Haplosclerida</taxon>
        <taxon>Niphatidae</taxon>
        <taxon>Amphimedon</taxon>
    </lineage>
</organism>
<protein>
    <recommendedName>
        <fullName evidence="3">COMM domain-containing protein 3</fullName>
    </recommendedName>
</protein>
<reference evidence="1" key="2">
    <citation type="submission" date="2024-06" db="UniProtKB">
        <authorList>
            <consortium name="EnsemblMetazoa"/>
        </authorList>
    </citation>
    <scope>IDENTIFICATION</scope>
</reference>
<dbReference type="PANTHER" id="PTHR31159:SF1">
    <property type="entry name" value="COMM DOMAIN-CONTAINING PROTEIN 3"/>
    <property type="match status" value="1"/>
</dbReference>
<dbReference type="RefSeq" id="XP_011407515.1">
    <property type="nucleotide sequence ID" value="XM_011409213.1"/>
</dbReference>
<evidence type="ECO:0000313" key="2">
    <source>
        <dbReference type="Proteomes" id="UP000007879"/>
    </source>
</evidence>
<dbReference type="InterPro" id="IPR037355">
    <property type="entry name" value="COMMD3"/>
</dbReference>
<proteinExistence type="predicted"/>
<sequence>MELSGSTVTGLQLAGSSSIDDKSFNRLTQLVLQSIMEDTDPSIIQDDGKLSKINQGMLKECYSSLIILLIEGARTDTDTTGMRSTLEDCKLTPDRIEALVTLYNNNKAKLRARLGRIRSSFPYLIDVNWRLDYYIKEGDGKKKDVIFSCTQEQLQDLVGKLKDASKSLEKFSQQ</sequence>
<dbReference type="Pfam" id="PF21672">
    <property type="entry name" value="COMM_HN"/>
    <property type="match status" value="1"/>
</dbReference>
<dbReference type="Proteomes" id="UP000007879">
    <property type="component" value="Unassembled WGS sequence"/>
</dbReference>